<dbReference type="InterPro" id="IPR036259">
    <property type="entry name" value="MFS_trans_sf"/>
</dbReference>
<reference evidence="3" key="1">
    <citation type="submission" date="2011-11" db="EMBL/GenBank/DDBJ databases">
        <title>Complete sequence of Paenibacillus terrae HPL-003.</title>
        <authorList>
            <person name="Shin S.H."/>
            <person name="Kim S."/>
            <person name="Kim J.Y."/>
        </authorList>
    </citation>
    <scope>NUCLEOTIDE SEQUENCE [LARGE SCALE GENOMIC DNA]</scope>
    <source>
        <strain evidence="3">HPL-003</strain>
    </source>
</reference>
<keyword evidence="1" id="KW-0472">Membrane</keyword>
<dbReference type="Proteomes" id="UP000005876">
    <property type="component" value="Chromosome"/>
</dbReference>
<reference key="2">
    <citation type="submission" date="2011-11" db="EMBL/GenBank/DDBJ databases">
        <authorList>
            <person name="Shin S.H."/>
            <person name="Kim S."/>
            <person name="Kim J.Y."/>
        </authorList>
    </citation>
    <scope>NUCLEOTIDE SEQUENCE</scope>
    <source>
        <strain>HPL-003</strain>
    </source>
</reference>
<dbReference type="SUPFAM" id="SSF103473">
    <property type="entry name" value="MFS general substrate transporter"/>
    <property type="match status" value="1"/>
</dbReference>
<keyword evidence="1" id="KW-0812">Transmembrane</keyword>
<proteinExistence type="predicted"/>
<feature type="transmembrane region" description="Helical" evidence="1">
    <location>
        <begin position="62"/>
        <end position="79"/>
    </location>
</feature>
<reference evidence="2 3" key="3">
    <citation type="journal article" date="2012" name="J. Bacteriol.">
        <title>Genome Sequence of Paenibacillus terrae HPL-003, a Xylanase-Producing Bacterium Isolated from Soil Found in Forest Residue.</title>
        <authorList>
            <person name="Shin S.H."/>
            <person name="Kim S."/>
            <person name="Kim J.Y."/>
            <person name="Song H.Y."/>
            <person name="Cho S.J."/>
            <person name="Kim D.R."/>
            <person name="Lee K.I."/>
            <person name="Lim H.K."/>
            <person name="Park N.J."/>
            <person name="Hwang I.T."/>
            <person name="Yang K.S."/>
        </authorList>
    </citation>
    <scope>NUCLEOTIDE SEQUENCE [LARGE SCALE GENOMIC DNA]</scope>
    <source>
        <strain evidence="2 3">HPL-003</strain>
    </source>
</reference>
<accession>G7VQ40</accession>
<dbReference type="Gene3D" id="1.20.1250.20">
    <property type="entry name" value="MFS general substrate transporter like domains"/>
    <property type="match status" value="1"/>
</dbReference>
<name>G7VQ40_PAETH</name>
<dbReference type="PANTHER" id="PTHR42910">
    <property type="entry name" value="TRANSPORTER SCO4007-RELATED"/>
    <property type="match status" value="1"/>
</dbReference>
<dbReference type="PANTHER" id="PTHR42910:SF1">
    <property type="entry name" value="MAJOR FACILITATOR SUPERFAMILY (MFS) PROFILE DOMAIN-CONTAINING PROTEIN"/>
    <property type="match status" value="1"/>
</dbReference>
<evidence type="ECO:0000313" key="2">
    <source>
        <dbReference type="EMBL" id="AET61109.1"/>
    </source>
</evidence>
<gene>
    <name evidence="2" type="ordered locus">HPL003_21905</name>
</gene>
<dbReference type="HOGENOM" id="CLU_2143400_0_0_9"/>
<sequence length="112" mass="12727">MLLLYSPLYNMFILNNLACFFLEGSPYNYSSQVAGLFGLFGVAGALVVPWIDRITDRFQPKVIIGAMIIVLAVSFALFFLYGTIFIVLCLVLFLWILAFKGLKFRIKLAYMH</sequence>
<keyword evidence="1" id="KW-1133">Transmembrane helix</keyword>
<evidence type="ECO:0000313" key="3">
    <source>
        <dbReference type="Proteomes" id="UP000005876"/>
    </source>
</evidence>
<dbReference type="STRING" id="985665.HPL003_21905"/>
<dbReference type="AlphaFoldDB" id="G7VQ40"/>
<feature type="transmembrane region" description="Helical" evidence="1">
    <location>
        <begin position="29"/>
        <end position="50"/>
    </location>
</feature>
<protein>
    <submittedName>
        <fullName evidence="2">Uncharacterized protein</fullName>
    </submittedName>
</protein>
<organism evidence="2 3">
    <name type="scientific">Paenibacillus terrae (strain HPL-003)</name>
    <dbReference type="NCBI Taxonomy" id="985665"/>
    <lineage>
        <taxon>Bacteria</taxon>
        <taxon>Bacillati</taxon>
        <taxon>Bacillota</taxon>
        <taxon>Bacilli</taxon>
        <taxon>Bacillales</taxon>
        <taxon>Paenibacillaceae</taxon>
        <taxon>Paenibacillus</taxon>
    </lineage>
</organism>
<dbReference type="KEGG" id="pta:HPL003_21905"/>
<evidence type="ECO:0000256" key="1">
    <source>
        <dbReference type="SAM" id="Phobius"/>
    </source>
</evidence>
<dbReference type="EMBL" id="CP003107">
    <property type="protein sequence ID" value="AET61109.1"/>
    <property type="molecule type" value="Genomic_DNA"/>
</dbReference>
<dbReference type="eggNOG" id="COG2814">
    <property type="taxonomic scope" value="Bacteria"/>
</dbReference>